<dbReference type="SUPFAM" id="SSF53756">
    <property type="entry name" value="UDP-Glycosyltransferase/glycogen phosphorylase"/>
    <property type="match status" value="1"/>
</dbReference>
<accession>D3FFB9</accession>
<evidence type="ECO:0000256" key="2">
    <source>
        <dbReference type="ARBA" id="ARBA00022679"/>
    </source>
</evidence>
<gene>
    <name evidence="4" type="ordered locus">Cwoe_5306</name>
</gene>
<name>D3FFB9_CONWI</name>
<dbReference type="Proteomes" id="UP000008229">
    <property type="component" value="Chromosome"/>
</dbReference>
<dbReference type="PANTHER" id="PTHR12526:SF510">
    <property type="entry name" value="D-INOSITOL 3-PHOSPHATE GLYCOSYLTRANSFERASE"/>
    <property type="match status" value="1"/>
</dbReference>
<protein>
    <submittedName>
        <fullName evidence="4">Glycosyl transferase group 1</fullName>
    </submittedName>
</protein>
<dbReference type="HOGENOM" id="CLU_801035_0_0_11"/>
<dbReference type="RefSeq" id="WP_012936763.1">
    <property type="nucleotide sequence ID" value="NC_013739.1"/>
</dbReference>
<sequence length="346" mass="37173">MRIGILANGLSRGGAERQAAQWAAVVAQWPDAELSILAVDPADRLYALPDGVPVTQVGKRHGADLARVFRAIRRFVRDLDLAICFQPYPAIFCIGSSTPVLLVTGDDPRYHWDDSGVPNRVIDAAFRNAAAACAPDPQLVDCYRDRGVRARGPWLCIPNIVDDAGFIPSAPEKHGALFVGRLEEQKDPLLAVDACAAAGVALTVLGEGSLHDAIAERGAGSDVTLHPFTSRPWELYARHRALLLSSRYEPFGNVIVESLAAGTPVVSVDCDFGPRSVLADAGFSTVVPGRDPVELGLALRTVVDRPYSEAEAEECARIAARYRPSALDPLIRDAVERTIAGARRGR</sequence>
<dbReference type="AlphaFoldDB" id="D3FFB9"/>
<evidence type="ECO:0000256" key="1">
    <source>
        <dbReference type="ARBA" id="ARBA00022676"/>
    </source>
</evidence>
<keyword evidence="2 4" id="KW-0808">Transferase</keyword>
<dbReference type="CAZy" id="GT4">
    <property type="family name" value="Glycosyltransferase Family 4"/>
</dbReference>
<reference evidence="4 5" key="1">
    <citation type="journal article" date="2010" name="Stand. Genomic Sci.">
        <title>Complete genome sequence of Conexibacter woesei type strain (ID131577).</title>
        <authorList>
            <person name="Pukall R."/>
            <person name="Lapidus A."/>
            <person name="Glavina Del Rio T."/>
            <person name="Copeland A."/>
            <person name="Tice H."/>
            <person name="Cheng J.-F."/>
            <person name="Lucas S."/>
            <person name="Chen F."/>
            <person name="Nolan M."/>
            <person name="Bruce D."/>
            <person name="Goodwin L."/>
            <person name="Pitluck S."/>
            <person name="Mavromatis K."/>
            <person name="Ivanova N."/>
            <person name="Ovchinnikova G."/>
            <person name="Pati A."/>
            <person name="Chen A."/>
            <person name="Palaniappan K."/>
            <person name="Land M."/>
            <person name="Hauser L."/>
            <person name="Chang Y.-J."/>
            <person name="Jeffries C.D."/>
            <person name="Chain P."/>
            <person name="Meincke L."/>
            <person name="Sims D."/>
            <person name="Brettin T."/>
            <person name="Detter J.C."/>
            <person name="Rohde M."/>
            <person name="Goeker M."/>
            <person name="Bristow J."/>
            <person name="Eisen J.A."/>
            <person name="Markowitz V."/>
            <person name="Kyrpides N.C."/>
            <person name="Klenk H.-P."/>
            <person name="Hugenholtz P."/>
        </authorList>
    </citation>
    <scope>NUCLEOTIDE SEQUENCE [LARGE SCALE GENOMIC DNA]</scope>
    <source>
        <strain evidence="5">DSM 14684 / CIP 108061 / JCM 11494 / NBRC 100937 / ID131577</strain>
    </source>
</reference>
<dbReference type="STRING" id="469383.Cwoe_5306"/>
<dbReference type="EMBL" id="CP001854">
    <property type="protein sequence ID" value="ADB53712.1"/>
    <property type="molecule type" value="Genomic_DNA"/>
</dbReference>
<evidence type="ECO:0000313" key="4">
    <source>
        <dbReference type="EMBL" id="ADB53712.1"/>
    </source>
</evidence>
<dbReference type="OrthoDB" id="570545at2"/>
<keyword evidence="1" id="KW-0328">Glycosyltransferase</keyword>
<feature type="domain" description="Glycosyl transferase family 1" evidence="3">
    <location>
        <begin position="172"/>
        <end position="309"/>
    </location>
</feature>
<dbReference type="Gene3D" id="3.40.50.2000">
    <property type="entry name" value="Glycogen Phosphorylase B"/>
    <property type="match status" value="1"/>
</dbReference>
<evidence type="ECO:0000313" key="5">
    <source>
        <dbReference type="Proteomes" id="UP000008229"/>
    </source>
</evidence>
<dbReference type="eggNOG" id="COG0438">
    <property type="taxonomic scope" value="Bacteria"/>
</dbReference>
<organism evidence="4 5">
    <name type="scientific">Conexibacter woesei (strain DSM 14684 / CCUG 47730 / CIP 108061 / JCM 11494 / NBRC 100937 / ID131577)</name>
    <dbReference type="NCBI Taxonomy" id="469383"/>
    <lineage>
        <taxon>Bacteria</taxon>
        <taxon>Bacillati</taxon>
        <taxon>Actinomycetota</taxon>
        <taxon>Thermoleophilia</taxon>
        <taxon>Solirubrobacterales</taxon>
        <taxon>Conexibacteraceae</taxon>
        <taxon>Conexibacter</taxon>
    </lineage>
</organism>
<evidence type="ECO:0000259" key="3">
    <source>
        <dbReference type="Pfam" id="PF00534"/>
    </source>
</evidence>
<reference evidence="5" key="2">
    <citation type="submission" date="2010-01" db="EMBL/GenBank/DDBJ databases">
        <title>The complete genome of Conexibacter woesei DSM 14684.</title>
        <authorList>
            <consortium name="US DOE Joint Genome Institute (JGI-PGF)"/>
            <person name="Lucas S."/>
            <person name="Copeland A."/>
            <person name="Lapidus A."/>
            <person name="Glavina del Rio T."/>
            <person name="Dalin E."/>
            <person name="Tice H."/>
            <person name="Bruce D."/>
            <person name="Goodwin L."/>
            <person name="Pitluck S."/>
            <person name="Kyrpides N."/>
            <person name="Mavromatis K."/>
            <person name="Ivanova N."/>
            <person name="Mikhailova N."/>
            <person name="Chertkov O."/>
            <person name="Brettin T."/>
            <person name="Detter J.C."/>
            <person name="Han C."/>
            <person name="Larimer F."/>
            <person name="Land M."/>
            <person name="Hauser L."/>
            <person name="Markowitz V."/>
            <person name="Cheng J.-F."/>
            <person name="Hugenholtz P."/>
            <person name="Woyke T."/>
            <person name="Wu D."/>
            <person name="Pukall R."/>
            <person name="Steenblock K."/>
            <person name="Schneider S."/>
            <person name="Klenk H.-P."/>
            <person name="Eisen J.A."/>
        </authorList>
    </citation>
    <scope>NUCLEOTIDE SEQUENCE [LARGE SCALE GENOMIC DNA]</scope>
    <source>
        <strain evidence="5">DSM 14684 / CIP 108061 / JCM 11494 / NBRC 100937 / ID131577</strain>
    </source>
</reference>
<dbReference type="GO" id="GO:0016757">
    <property type="term" value="F:glycosyltransferase activity"/>
    <property type="evidence" value="ECO:0007669"/>
    <property type="project" value="UniProtKB-KW"/>
</dbReference>
<proteinExistence type="predicted"/>
<dbReference type="KEGG" id="cwo:Cwoe_5306"/>
<dbReference type="Pfam" id="PF00534">
    <property type="entry name" value="Glycos_transf_1"/>
    <property type="match status" value="1"/>
</dbReference>
<dbReference type="InterPro" id="IPR001296">
    <property type="entry name" value="Glyco_trans_1"/>
</dbReference>
<dbReference type="PANTHER" id="PTHR12526">
    <property type="entry name" value="GLYCOSYLTRANSFERASE"/>
    <property type="match status" value="1"/>
</dbReference>
<keyword evidence="5" id="KW-1185">Reference proteome</keyword>